<evidence type="ECO:0000313" key="1">
    <source>
        <dbReference type="EMBL" id="MBW4661010.1"/>
    </source>
</evidence>
<name>A0A951UP75_9CYAN</name>
<proteinExistence type="predicted"/>
<protein>
    <submittedName>
        <fullName evidence="1">Uncharacterized protein</fullName>
    </submittedName>
</protein>
<accession>A0A951UP75</accession>
<sequence length="127" mass="14135">MEELKNLLIEWAALEPTRCYHHKDDLSEDFSVHRGKTLNTIWAVNLGDISTSGLDTLQGAIQEAIAYRGYLFTLESATDGLLYARIRDKVFASGAKGWYGKSTEGAIALLEAYVECLKGLGVWHERA</sequence>
<evidence type="ECO:0000313" key="2">
    <source>
        <dbReference type="Proteomes" id="UP000757435"/>
    </source>
</evidence>
<organism evidence="1 2">
    <name type="scientific">Drouetiella hepatica Uher 2000/2452</name>
    <dbReference type="NCBI Taxonomy" id="904376"/>
    <lineage>
        <taxon>Bacteria</taxon>
        <taxon>Bacillati</taxon>
        <taxon>Cyanobacteriota</taxon>
        <taxon>Cyanophyceae</taxon>
        <taxon>Oculatellales</taxon>
        <taxon>Oculatellaceae</taxon>
        <taxon>Drouetiella</taxon>
    </lineage>
</organism>
<comment type="caution">
    <text evidence="1">The sequence shown here is derived from an EMBL/GenBank/DDBJ whole genome shotgun (WGS) entry which is preliminary data.</text>
</comment>
<dbReference type="AlphaFoldDB" id="A0A951UP75"/>
<gene>
    <name evidence="1" type="ORF">KME15_20225</name>
</gene>
<reference evidence="1" key="1">
    <citation type="submission" date="2021-05" db="EMBL/GenBank/DDBJ databases">
        <authorList>
            <person name="Pietrasiak N."/>
            <person name="Ward R."/>
            <person name="Stajich J.E."/>
            <person name="Kurbessoian T."/>
        </authorList>
    </citation>
    <scope>NUCLEOTIDE SEQUENCE</scope>
    <source>
        <strain evidence="1">UHER 2000/2452</strain>
    </source>
</reference>
<reference evidence="1" key="2">
    <citation type="journal article" date="2022" name="Microbiol. Resour. Announc.">
        <title>Metagenome Sequencing to Explore Phylogenomics of Terrestrial Cyanobacteria.</title>
        <authorList>
            <person name="Ward R.D."/>
            <person name="Stajich J.E."/>
            <person name="Johansen J.R."/>
            <person name="Huntemann M."/>
            <person name="Clum A."/>
            <person name="Foster B."/>
            <person name="Foster B."/>
            <person name="Roux S."/>
            <person name="Palaniappan K."/>
            <person name="Varghese N."/>
            <person name="Mukherjee S."/>
            <person name="Reddy T.B.K."/>
            <person name="Daum C."/>
            <person name="Copeland A."/>
            <person name="Chen I.A."/>
            <person name="Ivanova N.N."/>
            <person name="Kyrpides N.C."/>
            <person name="Shapiro N."/>
            <person name="Eloe-Fadrosh E.A."/>
            <person name="Pietrasiak N."/>
        </authorList>
    </citation>
    <scope>NUCLEOTIDE SEQUENCE</scope>
    <source>
        <strain evidence="1">UHER 2000/2452</strain>
    </source>
</reference>
<dbReference type="EMBL" id="JAHHHD010000028">
    <property type="protein sequence ID" value="MBW4661010.1"/>
    <property type="molecule type" value="Genomic_DNA"/>
</dbReference>
<dbReference type="Proteomes" id="UP000757435">
    <property type="component" value="Unassembled WGS sequence"/>
</dbReference>